<dbReference type="InterPro" id="IPR018076">
    <property type="entry name" value="T2SS_GspF_dom"/>
</dbReference>
<feature type="transmembrane region" description="Helical" evidence="7">
    <location>
        <begin position="155"/>
        <end position="184"/>
    </location>
</feature>
<feature type="transmembrane region" description="Helical" evidence="7">
    <location>
        <begin position="116"/>
        <end position="135"/>
    </location>
</feature>
<dbReference type="Pfam" id="PF00482">
    <property type="entry name" value="T2SSF"/>
    <property type="match status" value="2"/>
</dbReference>
<keyword evidence="6 7" id="KW-0472">Membrane</keyword>
<dbReference type="NCBIfam" id="NF041012">
    <property type="entry name" value="T4P_ComGB"/>
    <property type="match status" value="1"/>
</dbReference>
<keyword evidence="5 7" id="KW-1133">Transmembrane helix</keyword>
<evidence type="ECO:0000313" key="9">
    <source>
        <dbReference type="EMBL" id="MDG5753315.1"/>
    </source>
</evidence>
<evidence type="ECO:0000256" key="1">
    <source>
        <dbReference type="ARBA" id="ARBA00004651"/>
    </source>
</evidence>
<gene>
    <name evidence="9" type="primary">comGB</name>
    <name evidence="9" type="ORF">P6P90_04810</name>
</gene>
<evidence type="ECO:0000256" key="6">
    <source>
        <dbReference type="ARBA" id="ARBA00023136"/>
    </source>
</evidence>
<evidence type="ECO:0000256" key="2">
    <source>
        <dbReference type="ARBA" id="ARBA00005745"/>
    </source>
</evidence>
<dbReference type="InterPro" id="IPR042094">
    <property type="entry name" value="T2SS_GspF_sf"/>
</dbReference>
<dbReference type="Proteomes" id="UP001218246">
    <property type="component" value="Unassembled WGS sequence"/>
</dbReference>
<keyword evidence="4 7" id="KW-0812">Transmembrane</keyword>
<name>A0ABT6H1M8_9BACI</name>
<dbReference type="InterPro" id="IPR003004">
    <property type="entry name" value="GspF/PilC"/>
</dbReference>
<evidence type="ECO:0000256" key="5">
    <source>
        <dbReference type="ARBA" id="ARBA00022989"/>
    </source>
</evidence>
<evidence type="ECO:0000256" key="3">
    <source>
        <dbReference type="ARBA" id="ARBA00022475"/>
    </source>
</evidence>
<evidence type="ECO:0000256" key="4">
    <source>
        <dbReference type="ARBA" id="ARBA00022692"/>
    </source>
</evidence>
<evidence type="ECO:0000256" key="7">
    <source>
        <dbReference type="SAM" id="Phobius"/>
    </source>
</evidence>
<dbReference type="EMBL" id="JARULN010000002">
    <property type="protein sequence ID" value="MDG5753315.1"/>
    <property type="molecule type" value="Genomic_DNA"/>
</dbReference>
<sequence>MIFKEKTKWSLHEQAELLRQLGGLLEKGYALLHALEFLQLYMHEKRKQQLEHAIQELKTGSSLYVVFRNLQFHSDLLGYMFYAELHGDVVFALQQGGKILERKQGHIKKIKKSLQYPLMLLLFLLAMVWAFNGVLVPQFSLLYSSMQSSSPLSDYIFMVLHLLPYVCLGCVGLGGLGVVGYFICIRKVTPRRRMDIWLAIPGIKDFVMSFNSYYFAVQISSLLQGGLSVREAFILMEKQPHYLFFQCEAKVMTKMLAEGETLERILMQRSYYEPELAYIVSHGQANANLAEELGAYSELVIEKLENRLHRFMMIIQPMLFCCIGIIVALMYLAMMLPMFQMMNSL</sequence>
<accession>A0ABT6H1M8</accession>
<dbReference type="PANTHER" id="PTHR30012">
    <property type="entry name" value="GENERAL SECRETION PATHWAY PROTEIN"/>
    <property type="match status" value="1"/>
</dbReference>
<feature type="domain" description="Type II secretion system protein GspF" evidence="8">
    <location>
        <begin position="215"/>
        <end position="337"/>
    </location>
</feature>
<comment type="subcellular location">
    <subcellularLocation>
        <location evidence="1">Cell membrane</location>
        <topology evidence="1">Multi-pass membrane protein</topology>
    </subcellularLocation>
</comment>
<dbReference type="PANTHER" id="PTHR30012:SF0">
    <property type="entry name" value="TYPE II SECRETION SYSTEM PROTEIN F-RELATED"/>
    <property type="match status" value="1"/>
</dbReference>
<dbReference type="Gene3D" id="1.20.81.30">
    <property type="entry name" value="Type II secretion system (T2SS), domain F"/>
    <property type="match status" value="2"/>
</dbReference>
<organism evidence="9 10">
    <name type="scientific">Ectobacillus antri</name>
    <dbReference type="NCBI Taxonomy" id="2486280"/>
    <lineage>
        <taxon>Bacteria</taxon>
        <taxon>Bacillati</taxon>
        <taxon>Bacillota</taxon>
        <taxon>Bacilli</taxon>
        <taxon>Bacillales</taxon>
        <taxon>Bacillaceae</taxon>
        <taxon>Ectobacillus</taxon>
    </lineage>
</organism>
<dbReference type="InterPro" id="IPR047692">
    <property type="entry name" value="T4P_ComGB"/>
</dbReference>
<keyword evidence="3" id="KW-1003">Cell membrane</keyword>
<evidence type="ECO:0000259" key="8">
    <source>
        <dbReference type="Pfam" id="PF00482"/>
    </source>
</evidence>
<keyword evidence="10" id="KW-1185">Reference proteome</keyword>
<protein>
    <submittedName>
        <fullName evidence="9">Competence type IV pilus assembly protein ComGB</fullName>
    </submittedName>
</protein>
<feature type="transmembrane region" description="Helical" evidence="7">
    <location>
        <begin position="317"/>
        <end position="339"/>
    </location>
</feature>
<comment type="caution">
    <text evidence="9">The sequence shown here is derived from an EMBL/GenBank/DDBJ whole genome shotgun (WGS) entry which is preliminary data.</text>
</comment>
<comment type="similarity">
    <text evidence="2">Belongs to the GSP F family.</text>
</comment>
<evidence type="ECO:0000313" key="10">
    <source>
        <dbReference type="Proteomes" id="UP001218246"/>
    </source>
</evidence>
<feature type="domain" description="Type II secretion system protein GspF" evidence="8">
    <location>
        <begin position="18"/>
        <end position="137"/>
    </location>
</feature>
<dbReference type="PRINTS" id="PR00812">
    <property type="entry name" value="BCTERIALGSPF"/>
</dbReference>
<reference evidence="9 10" key="1">
    <citation type="submission" date="2023-04" db="EMBL/GenBank/DDBJ databases">
        <title>Ectobacillus antri isolated from activated sludge.</title>
        <authorList>
            <person name="Yan P."/>
            <person name="Liu X."/>
        </authorList>
    </citation>
    <scope>NUCLEOTIDE SEQUENCE [LARGE SCALE GENOMIC DNA]</scope>
    <source>
        <strain evidence="9 10">C18H</strain>
    </source>
</reference>
<dbReference type="RefSeq" id="WP_124563405.1">
    <property type="nucleotide sequence ID" value="NZ_JARRRY010000001.1"/>
</dbReference>
<proteinExistence type="inferred from homology"/>